<dbReference type="OrthoDB" id="3758190at2759"/>
<evidence type="ECO:0000313" key="3">
    <source>
        <dbReference type="Proteomes" id="UP000800200"/>
    </source>
</evidence>
<organism evidence="2 3">
    <name type="scientific">Zopfia rhizophila CBS 207.26</name>
    <dbReference type="NCBI Taxonomy" id="1314779"/>
    <lineage>
        <taxon>Eukaryota</taxon>
        <taxon>Fungi</taxon>
        <taxon>Dikarya</taxon>
        <taxon>Ascomycota</taxon>
        <taxon>Pezizomycotina</taxon>
        <taxon>Dothideomycetes</taxon>
        <taxon>Dothideomycetes incertae sedis</taxon>
        <taxon>Zopfiaceae</taxon>
        <taxon>Zopfia</taxon>
    </lineage>
</organism>
<dbReference type="AlphaFoldDB" id="A0A6A6EEU8"/>
<keyword evidence="3" id="KW-1185">Reference proteome</keyword>
<protein>
    <recommendedName>
        <fullName evidence="1">CHAT domain-containing protein</fullName>
    </recommendedName>
</protein>
<dbReference type="EMBL" id="ML994624">
    <property type="protein sequence ID" value="KAF2188396.1"/>
    <property type="molecule type" value="Genomic_DNA"/>
</dbReference>
<name>A0A6A6EEU8_9PEZI</name>
<sequence>MVESRAESLNEAQRLWKLGCYSEAHVQFCKASEQHDGLSLGMDVAGMLLEQGCAKKGLDKINEALDQFRDTTSEQGVLAPAEILQAMATASTTIRFSGPLKIGADLYNRHLLRLRVEQYKKWMGHLLRKEQFAQALQIAKIHGTMAGPRMRTKLLEELLTVPRLPDLIRADGLAEFSDLLYRQDRQDEAIAKLDTAKALYQKTGHATGPLLVEVQIINIDLHGHDPQLHNKRSELLRLKEELERYQHYGGVGQALQCLYQLARLQHDDMLRVELDHESLRLAEIRGFPLDWIMQQYLMVRLWETAGPSTGQMLQSLQAIYETMADTEAPAIRIGVASALAKGYRNLGDAVNAEKWAAEEKKGPKAAPRYARFLDGTDDFFRELERATTAPNDAEGEIQDLRRELCQVLEDVNVETTPTDHLYLGIMKVTQMCNLYIDKFKLREFSRMEILVETCLEYSNALIQILPASQKKRWEANVIQVRARLLFIQAMTCGKPRSEVRVLSDVINRGVLSQSIKTYMKVESLYMAAGEKVNAALTQQQLANCYQQMWYLDDKSPTSPWFGLATEKHEASREVLRRHGSPLQQRINTADRDRLGNILGSNSFQLSLQNSASGSGSDSQLGSKFVRGWFFKSPFEEAVGCLVEVEKLIDAERQDLSALGHQEAILAKQNMRQDQHVSLIYEIGPVLFGSSGHAKGLWEWVQRAKARSLSDLLGLGVNISTDLRRWIDSDPQAVALLAREGELVKRIRSADPAAQLIVRKELETHRRVMRAHANLRELLDIRQGIPVPWSRLEQLSSSFSGQRRRRTWFIDWIVSGGVIFIIMVSDEKEWYHAFRADITLEEVNEWIKMNLDHCRPLDGDTGLAALAPLKKLVSPILDITVEDDLLVLCMTGSLHRVPIHAAIVEGNPDEDDSCQLKTLIERNPVIYTSSMTIFEQCMTRSPKPTEAVTASTGSQAHEGVVLGVYEDANGFNWEHERQRVYDMCSGLSESMQWGEAFCGVDVGRSRFEAACQADIVHFLGHFHHDTPNVLSQGILLAAQEVSRDGGIETTASNIQKTDSIGTPDQNTVPTEFPPERVFSVSDIFSTKVTASHFSLIGCASASQTIQRGDEPLSIIVALLCAGARSVAGTLWPIDSSGGRAFSEHFYRHFKTSQGERHPIDLAIALQQAVKWMRKDEDMEAPYYWAGFVLHGAWCYQRR</sequence>
<accession>A0A6A6EEU8</accession>
<evidence type="ECO:0000313" key="2">
    <source>
        <dbReference type="EMBL" id="KAF2188396.1"/>
    </source>
</evidence>
<reference evidence="2" key="1">
    <citation type="journal article" date="2020" name="Stud. Mycol.">
        <title>101 Dothideomycetes genomes: a test case for predicting lifestyles and emergence of pathogens.</title>
        <authorList>
            <person name="Haridas S."/>
            <person name="Albert R."/>
            <person name="Binder M."/>
            <person name="Bloem J."/>
            <person name="Labutti K."/>
            <person name="Salamov A."/>
            <person name="Andreopoulos B."/>
            <person name="Baker S."/>
            <person name="Barry K."/>
            <person name="Bills G."/>
            <person name="Bluhm B."/>
            <person name="Cannon C."/>
            <person name="Castanera R."/>
            <person name="Culley D."/>
            <person name="Daum C."/>
            <person name="Ezra D."/>
            <person name="Gonzalez J."/>
            <person name="Henrissat B."/>
            <person name="Kuo A."/>
            <person name="Liang C."/>
            <person name="Lipzen A."/>
            <person name="Lutzoni F."/>
            <person name="Magnuson J."/>
            <person name="Mondo S."/>
            <person name="Nolan M."/>
            <person name="Ohm R."/>
            <person name="Pangilinan J."/>
            <person name="Park H.-J."/>
            <person name="Ramirez L."/>
            <person name="Alfaro M."/>
            <person name="Sun H."/>
            <person name="Tritt A."/>
            <person name="Yoshinaga Y."/>
            <person name="Zwiers L.-H."/>
            <person name="Turgeon B."/>
            <person name="Goodwin S."/>
            <person name="Spatafora J."/>
            <person name="Crous P."/>
            <person name="Grigoriev I."/>
        </authorList>
    </citation>
    <scope>NUCLEOTIDE SEQUENCE</scope>
    <source>
        <strain evidence="2">CBS 207.26</strain>
    </source>
</reference>
<proteinExistence type="predicted"/>
<gene>
    <name evidence="2" type="ORF">K469DRAFT_748695</name>
</gene>
<dbReference type="InterPro" id="IPR024983">
    <property type="entry name" value="CHAT_dom"/>
</dbReference>
<feature type="domain" description="CHAT" evidence="1">
    <location>
        <begin position="884"/>
        <end position="1190"/>
    </location>
</feature>
<dbReference type="Proteomes" id="UP000800200">
    <property type="component" value="Unassembled WGS sequence"/>
</dbReference>
<evidence type="ECO:0000259" key="1">
    <source>
        <dbReference type="Pfam" id="PF12770"/>
    </source>
</evidence>
<dbReference type="Pfam" id="PF12770">
    <property type="entry name" value="CHAT"/>
    <property type="match status" value="1"/>
</dbReference>